<dbReference type="AlphaFoldDB" id="A0A1G2LT91"/>
<dbReference type="Proteomes" id="UP000177171">
    <property type="component" value="Unassembled WGS sequence"/>
</dbReference>
<evidence type="ECO:0000313" key="3">
    <source>
        <dbReference type="Proteomes" id="UP000177171"/>
    </source>
</evidence>
<evidence type="ECO:0000256" key="1">
    <source>
        <dbReference type="SAM" id="Phobius"/>
    </source>
</evidence>
<organism evidence="2 3">
    <name type="scientific">Candidatus Sungbacteria bacterium RIFCSPLOWO2_12_FULL_41_11</name>
    <dbReference type="NCBI Taxonomy" id="1802286"/>
    <lineage>
        <taxon>Bacteria</taxon>
        <taxon>Candidatus Sungiibacteriota</taxon>
    </lineage>
</organism>
<keyword evidence="1" id="KW-0472">Membrane</keyword>
<protein>
    <recommendedName>
        <fullName evidence="4">PEGA domain-containing protein</fullName>
    </recommendedName>
</protein>
<evidence type="ECO:0008006" key="4">
    <source>
        <dbReference type="Google" id="ProtNLM"/>
    </source>
</evidence>
<accession>A0A1G2LT91</accession>
<evidence type="ECO:0000313" key="2">
    <source>
        <dbReference type="EMBL" id="OHA14868.1"/>
    </source>
</evidence>
<dbReference type="SUPFAM" id="SSF82171">
    <property type="entry name" value="DPP6 N-terminal domain-like"/>
    <property type="match status" value="1"/>
</dbReference>
<name>A0A1G2LT91_9BACT</name>
<sequence>MSLTKTKRRIIFYLSVLIFLVITPAVILYSLGYYYNLKNQTLIKTGGIFLKSSNASGYRIFLNNNFAKEISFITSGALLGNLDEGEYAVEIKKDGFLMWSKTIKVQKEIVTEIRNILLLPDIAQNKTQSTHGTTTANFALLSISPDESKIIIRDQKDGALYLAESGGFGKNPLTSLFSKHNIIQIWWNNNSQKLIFKEASEIWHLMNLASLPKKDIIELPEKITYRQDNNEITLKAMSYAFDKSGFDKLFVLDESGRLSGMDFKNDQNSSTTALLENINSLGFGENKILALFKNGFFARTGLDGKNTEVLGRQGVYLSKEAAKIGESKNGDIYLIDASGGLFFMQNGGTEIQPFDGAVLGAEFDSEAKKLLYWKESELHILFIKDESYQPYRKAGTHIKIPAASEKINPSTSSGLTLSKVERVKKAAWYDDDNEHIMVLTQKGIFVSDIDDRGGFFVKKIIDGFAQNFIYSTQNQKLYWSDGRMVYEMAF</sequence>
<keyword evidence="1" id="KW-1133">Transmembrane helix</keyword>
<gene>
    <name evidence="2" type="ORF">A3G49_04230</name>
</gene>
<dbReference type="EMBL" id="MHQY01000001">
    <property type="protein sequence ID" value="OHA14868.1"/>
    <property type="molecule type" value="Genomic_DNA"/>
</dbReference>
<keyword evidence="1" id="KW-0812">Transmembrane</keyword>
<comment type="caution">
    <text evidence="2">The sequence shown here is derived from an EMBL/GenBank/DDBJ whole genome shotgun (WGS) entry which is preliminary data.</text>
</comment>
<proteinExistence type="predicted"/>
<feature type="transmembrane region" description="Helical" evidence="1">
    <location>
        <begin position="12"/>
        <end position="35"/>
    </location>
</feature>
<reference evidence="2 3" key="1">
    <citation type="journal article" date="2016" name="Nat. Commun.">
        <title>Thousands of microbial genomes shed light on interconnected biogeochemical processes in an aquifer system.</title>
        <authorList>
            <person name="Anantharaman K."/>
            <person name="Brown C.T."/>
            <person name="Hug L.A."/>
            <person name="Sharon I."/>
            <person name="Castelle C.J."/>
            <person name="Probst A.J."/>
            <person name="Thomas B.C."/>
            <person name="Singh A."/>
            <person name="Wilkins M.J."/>
            <person name="Karaoz U."/>
            <person name="Brodie E.L."/>
            <person name="Williams K.H."/>
            <person name="Hubbard S.S."/>
            <person name="Banfield J.F."/>
        </authorList>
    </citation>
    <scope>NUCLEOTIDE SEQUENCE [LARGE SCALE GENOMIC DNA]</scope>
</reference>